<dbReference type="RefSeq" id="WP_063673665.1">
    <property type="nucleotide sequence ID" value="NZ_CP014841.1"/>
</dbReference>
<keyword evidence="7" id="KW-1185">Reference proteome</keyword>
<dbReference type="PRINTS" id="PR00039">
    <property type="entry name" value="HTHLYSR"/>
</dbReference>
<feature type="domain" description="HTH lysR-type" evidence="5">
    <location>
        <begin position="4"/>
        <end position="61"/>
    </location>
</feature>
<dbReference type="InterPro" id="IPR036388">
    <property type="entry name" value="WH-like_DNA-bd_sf"/>
</dbReference>
<dbReference type="InterPro" id="IPR000847">
    <property type="entry name" value="LysR_HTH_N"/>
</dbReference>
<evidence type="ECO:0000256" key="4">
    <source>
        <dbReference type="ARBA" id="ARBA00023163"/>
    </source>
</evidence>
<dbReference type="PATRIC" id="fig|445710.3.peg.3203"/>
<evidence type="ECO:0000259" key="5">
    <source>
        <dbReference type="PROSITE" id="PS50931"/>
    </source>
</evidence>
<evidence type="ECO:0000313" key="6">
    <source>
        <dbReference type="EMBL" id="AND70655.1"/>
    </source>
</evidence>
<gene>
    <name evidence="6" type="ORF">ATSB10_32010</name>
</gene>
<dbReference type="Gene3D" id="3.40.190.290">
    <property type="match status" value="1"/>
</dbReference>
<dbReference type="EMBL" id="CP014841">
    <property type="protein sequence ID" value="AND70655.1"/>
    <property type="molecule type" value="Genomic_DNA"/>
</dbReference>
<dbReference type="GO" id="GO:0003700">
    <property type="term" value="F:DNA-binding transcription factor activity"/>
    <property type="evidence" value="ECO:0007669"/>
    <property type="project" value="InterPro"/>
</dbReference>
<proteinExistence type="inferred from homology"/>
<organism evidence="6 7">
    <name type="scientific">Dyella thiooxydans</name>
    <dbReference type="NCBI Taxonomy" id="445710"/>
    <lineage>
        <taxon>Bacteria</taxon>
        <taxon>Pseudomonadati</taxon>
        <taxon>Pseudomonadota</taxon>
        <taxon>Gammaproteobacteria</taxon>
        <taxon>Lysobacterales</taxon>
        <taxon>Rhodanobacteraceae</taxon>
        <taxon>Dyella</taxon>
    </lineage>
</organism>
<dbReference type="Gene3D" id="1.10.10.10">
    <property type="entry name" value="Winged helix-like DNA-binding domain superfamily/Winged helix DNA-binding domain"/>
    <property type="match status" value="1"/>
</dbReference>
<dbReference type="KEGG" id="dtx:ATSB10_32010"/>
<evidence type="ECO:0000256" key="1">
    <source>
        <dbReference type="ARBA" id="ARBA00009437"/>
    </source>
</evidence>
<dbReference type="Pfam" id="PF00126">
    <property type="entry name" value="HTH_1"/>
    <property type="match status" value="1"/>
</dbReference>
<reference evidence="6 7" key="1">
    <citation type="submission" date="2016-02" db="EMBL/GenBank/DDBJ databases">
        <title>Complete genome sequencing and analysis of ATSB10, Dyella thiooxydans isolated from rhizosphere soil of sunflower (Helianthus annuus L.).</title>
        <authorList>
            <person name="Lee Y."/>
            <person name="Hwangbo K."/>
            <person name="Chung H."/>
            <person name="Yoo J."/>
            <person name="Kim K.Y."/>
            <person name="Sa T.M."/>
            <person name="Um Y."/>
            <person name="Madhaiyan M."/>
        </authorList>
    </citation>
    <scope>NUCLEOTIDE SEQUENCE [LARGE SCALE GENOMIC DNA]</scope>
    <source>
        <strain evidence="6 7">ATSB10</strain>
    </source>
</reference>
<dbReference type="InterPro" id="IPR036390">
    <property type="entry name" value="WH_DNA-bd_sf"/>
</dbReference>
<evidence type="ECO:0000256" key="2">
    <source>
        <dbReference type="ARBA" id="ARBA00023015"/>
    </source>
</evidence>
<comment type="similarity">
    <text evidence="1">Belongs to the LysR transcriptional regulatory family.</text>
</comment>
<dbReference type="PROSITE" id="PS50931">
    <property type="entry name" value="HTH_LYSR"/>
    <property type="match status" value="1"/>
</dbReference>
<keyword evidence="3" id="KW-0238">DNA-binding</keyword>
<keyword evidence="4" id="KW-0804">Transcription</keyword>
<dbReference type="STRING" id="445710.ATSB10_32010"/>
<sequence>MAALNYNHLRYFWAVAHEGNLTRTAEKLHVSQSALSIQIRKLEEQLGHALFDRNGKQLLLTEAGRIALEHADTIFSAGGELLSILGDRPGARRQILRVGALATLSRNFQMAFLRPLLAREDVELVLRSGTTAELLHALESHRLDVVLINLPPVHDAATPWISHPIAEQPVSLIGTPAHAGHGLALRDLLAREPLVLPTLESSIRIGFDALVDRLGVRVRIAAEVEDMAMMRLLAREGVGLAVVPPIVVRDELANGSLVELVQLPELSETFVAVTLSRRFPNPLARELIASFAPAAHEPAG</sequence>
<dbReference type="PANTHER" id="PTHR30126">
    <property type="entry name" value="HTH-TYPE TRANSCRIPTIONAL REGULATOR"/>
    <property type="match status" value="1"/>
</dbReference>
<accession>A0A161JDB8</accession>
<dbReference type="OrthoDB" id="5723059at2"/>
<evidence type="ECO:0000256" key="3">
    <source>
        <dbReference type="ARBA" id="ARBA00023125"/>
    </source>
</evidence>
<dbReference type="GO" id="GO:0000976">
    <property type="term" value="F:transcription cis-regulatory region binding"/>
    <property type="evidence" value="ECO:0007669"/>
    <property type="project" value="TreeGrafter"/>
</dbReference>
<dbReference type="SUPFAM" id="SSF46785">
    <property type="entry name" value="Winged helix' DNA-binding domain"/>
    <property type="match status" value="1"/>
</dbReference>
<dbReference type="SUPFAM" id="SSF53850">
    <property type="entry name" value="Periplasmic binding protein-like II"/>
    <property type="match status" value="1"/>
</dbReference>
<name>A0A161JDB8_9GAMM</name>
<evidence type="ECO:0000313" key="7">
    <source>
        <dbReference type="Proteomes" id="UP000077255"/>
    </source>
</evidence>
<protein>
    <recommendedName>
        <fullName evidence="5">HTH lysR-type domain-containing protein</fullName>
    </recommendedName>
</protein>
<dbReference type="AlphaFoldDB" id="A0A161JDB8"/>
<dbReference type="InterPro" id="IPR005119">
    <property type="entry name" value="LysR_subst-bd"/>
</dbReference>
<dbReference type="Proteomes" id="UP000077255">
    <property type="component" value="Chromosome"/>
</dbReference>
<dbReference type="Pfam" id="PF03466">
    <property type="entry name" value="LysR_substrate"/>
    <property type="match status" value="1"/>
</dbReference>
<keyword evidence="2" id="KW-0805">Transcription regulation</keyword>
<dbReference type="FunFam" id="1.10.10.10:FF:000001">
    <property type="entry name" value="LysR family transcriptional regulator"/>
    <property type="match status" value="1"/>
</dbReference>
<dbReference type="PANTHER" id="PTHR30126:SF98">
    <property type="entry name" value="HTH-TYPE TRANSCRIPTIONAL ACTIVATOR BAUR"/>
    <property type="match status" value="1"/>
</dbReference>
<dbReference type="CDD" id="cd05466">
    <property type="entry name" value="PBP2_LTTR_substrate"/>
    <property type="match status" value="1"/>
</dbReference>